<evidence type="ECO:0000256" key="5">
    <source>
        <dbReference type="ARBA" id="ARBA00008310"/>
    </source>
</evidence>
<proteinExistence type="inferred from homology"/>
<evidence type="ECO:0000256" key="9">
    <source>
        <dbReference type="ARBA" id="ARBA00022827"/>
    </source>
</evidence>
<evidence type="ECO:0000256" key="10">
    <source>
        <dbReference type="ARBA" id="ARBA00023002"/>
    </source>
</evidence>
<evidence type="ECO:0000256" key="7">
    <source>
        <dbReference type="ARBA" id="ARBA00019046"/>
    </source>
</evidence>
<dbReference type="GO" id="GO:0005737">
    <property type="term" value="C:cytoplasm"/>
    <property type="evidence" value="ECO:0007669"/>
    <property type="project" value="UniProtKB-SubCell"/>
</dbReference>
<dbReference type="SUPFAM" id="SSF54373">
    <property type="entry name" value="FAD-linked reductases, C-terminal domain"/>
    <property type="match status" value="1"/>
</dbReference>
<dbReference type="InterPro" id="IPR002937">
    <property type="entry name" value="Amino_oxidase"/>
</dbReference>
<dbReference type="PANTHER" id="PTHR42923:SF3">
    <property type="entry name" value="PROTOPORPHYRINOGEN OXIDASE"/>
    <property type="match status" value="1"/>
</dbReference>
<keyword evidence="8 12" id="KW-0285">Flavoprotein</keyword>
<comment type="function">
    <text evidence="3 12">Involved in coproporphyrin-dependent heme b biosynthesis. Catalyzes the oxidation of coproporphyrinogen III to coproporphyrin III.</text>
</comment>
<feature type="domain" description="Amine oxidase" evidence="13">
    <location>
        <begin position="21"/>
        <end position="466"/>
    </location>
</feature>
<organism evidence="14 15">
    <name type="scientific">Corynebacterium urogenitale</name>
    <dbReference type="NCBI Taxonomy" id="2487892"/>
    <lineage>
        <taxon>Bacteria</taxon>
        <taxon>Bacillati</taxon>
        <taxon>Actinomycetota</taxon>
        <taxon>Actinomycetes</taxon>
        <taxon>Mycobacteriales</taxon>
        <taxon>Corynebacteriaceae</taxon>
        <taxon>Corynebacterium</taxon>
    </lineage>
</organism>
<dbReference type="NCBIfam" id="TIGR00562">
    <property type="entry name" value="proto_IX_ox"/>
    <property type="match status" value="1"/>
</dbReference>
<evidence type="ECO:0000256" key="3">
    <source>
        <dbReference type="ARBA" id="ARBA00002185"/>
    </source>
</evidence>
<keyword evidence="10 12" id="KW-0560">Oxidoreductase</keyword>
<comment type="pathway">
    <text evidence="4 12">Porphyrin-containing compound metabolism; protoheme biosynthesis.</text>
</comment>
<evidence type="ECO:0000256" key="1">
    <source>
        <dbReference type="ARBA" id="ARBA00001755"/>
    </source>
</evidence>
<dbReference type="AlphaFoldDB" id="A0A5J6Z8F4"/>
<keyword evidence="12" id="KW-0963">Cytoplasm</keyword>
<dbReference type="Gene3D" id="3.90.660.20">
    <property type="entry name" value="Protoporphyrinogen oxidase, mitochondrial, domain 2"/>
    <property type="match status" value="1"/>
</dbReference>
<evidence type="ECO:0000259" key="13">
    <source>
        <dbReference type="Pfam" id="PF01593"/>
    </source>
</evidence>
<comment type="catalytic activity">
    <reaction evidence="1">
        <text>coproporphyrinogen III + 3 O2 = coproporphyrin III + 3 H2O2</text>
        <dbReference type="Rhea" id="RHEA:43436"/>
        <dbReference type="ChEBI" id="CHEBI:15379"/>
        <dbReference type="ChEBI" id="CHEBI:16240"/>
        <dbReference type="ChEBI" id="CHEBI:57309"/>
        <dbReference type="ChEBI" id="CHEBI:131725"/>
        <dbReference type="EC" id="1.3.3.15"/>
    </reaction>
    <physiologicalReaction direction="left-to-right" evidence="1">
        <dbReference type="Rhea" id="RHEA:43437"/>
    </physiologicalReaction>
</comment>
<comment type="cofactor">
    <cofactor evidence="2 12">
        <name>FAD</name>
        <dbReference type="ChEBI" id="CHEBI:57692"/>
    </cofactor>
</comment>
<dbReference type="EC" id="1.3.3.15" evidence="6 12"/>
<dbReference type="Proteomes" id="UP000326711">
    <property type="component" value="Chromosome"/>
</dbReference>
<evidence type="ECO:0000256" key="4">
    <source>
        <dbReference type="ARBA" id="ARBA00004744"/>
    </source>
</evidence>
<keyword evidence="15" id="KW-1185">Reference proteome</keyword>
<dbReference type="SUPFAM" id="SSF51905">
    <property type="entry name" value="FAD/NAD(P)-binding domain"/>
    <property type="match status" value="1"/>
</dbReference>
<dbReference type="PANTHER" id="PTHR42923">
    <property type="entry name" value="PROTOPORPHYRINOGEN OXIDASE"/>
    <property type="match status" value="1"/>
</dbReference>
<evidence type="ECO:0000313" key="15">
    <source>
        <dbReference type="Proteomes" id="UP000326711"/>
    </source>
</evidence>
<evidence type="ECO:0000256" key="11">
    <source>
        <dbReference type="ARBA" id="ARBA00023133"/>
    </source>
</evidence>
<evidence type="ECO:0000256" key="6">
    <source>
        <dbReference type="ARBA" id="ARBA00012402"/>
    </source>
</evidence>
<dbReference type="RefSeq" id="WP_151902819.1">
    <property type="nucleotide sequence ID" value="NZ_CP045032.1"/>
</dbReference>
<dbReference type="GO" id="GO:0004729">
    <property type="term" value="F:oxygen-dependent protoporphyrinogen oxidase activity"/>
    <property type="evidence" value="ECO:0007669"/>
    <property type="project" value="UniProtKB-UniRule"/>
</dbReference>
<dbReference type="Pfam" id="PF01593">
    <property type="entry name" value="Amino_oxidase"/>
    <property type="match status" value="1"/>
</dbReference>
<dbReference type="Gene3D" id="3.50.50.60">
    <property type="entry name" value="FAD/NAD(P)-binding domain"/>
    <property type="match status" value="1"/>
</dbReference>
<evidence type="ECO:0000256" key="12">
    <source>
        <dbReference type="RuleBase" id="RU364052"/>
    </source>
</evidence>
<name>A0A5J6Z8F4_9CORY</name>
<dbReference type="InterPro" id="IPR036188">
    <property type="entry name" value="FAD/NAD-bd_sf"/>
</dbReference>
<sequence>MTGTKATASRPVRVAVVGGGIAGVSAAWKLRQLLGDRAHILVAEAYDRVGGKLKTVNFANGPVDMGAEAFMGVRQDFVELVKAAGLENELRTPSGLPSGFFVDGQLVDIPKATVMGIPADGGSVEHVVGSEAAARIDAERSGQPMTWKPGQDASVGQLVEARYGAAAVKRLVSPMLGGVYSSSAYDLGVRATIPQLAAELDRRGGQGEGFFLSDVISSLLENRAAHQSSAPAPVFYGLARGYRSLVAALLKQSGAEVLHNTGVESIGRGHDGWYIEPIGSVDAVILATPAPTASVLLQDMAPTASEALNSIQLASSVVVGMRFASDHGIPERSGVLLGEDAPTEAKAFTFSSKKWPHIARRGGAFVRASFGTLHEPWYVEADDLALLAYALEDLQKFTGERKKPEEFFVQRWWGGIPCYGVGHQQLSAAAYRDVCDIRGLALAGSMLNGVGVPASAATGIAAAEEIVEEMGWA</sequence>
<dbReference type="Gene3D" id="1.10.3110.10">
    <property type="entry name" value="protoporphyrinogen ix oxidase, domain 3"/>
    <property type="match status" value="1"/>
</dbReference>
<dbReference type="KEGG" id="cuo:CUROG_05495"/>
<evidence type="ECO:0000256" key="8">
    <source>
        <dbReference type="ARBA" id="ARBA00022630"/>
    </source>
</evidence>
<comment type="similarity">
    <text evidence="5 12">Belongs to the protoporphyrinogen/coproporphyrinogen oxidase family. Coproporphyrinogen III oxidase subfamily.</text>
</comment>
<reference evidence="15" key="1">
    <citation type="submission" date="2019-10" db="EMBL/GenBank/DDBJ databases">
        <title>Complete genome sequence of Corynebacterium urogenitalis DSM 108747, isolated from the genital tract of a cow.</title>
        <authorList>
            <person name="Ruckert C."/>
            <person name="Ballas P."/>
            <person name="Wagener K."/>
            <person name="Drillich M."/>
            <person name="Kaempfer P."/>
            <person name="Busse H.-J."/>
            <person name="Ehling-Schulz M."/>
        </authorList>
    </citation>
    <scope>NUCLEOTIDE SEQUENCE [LARGE SCALE GENOMIC DNA]</scope>
    <source>
        <strain evidence="15">LMM 1652</strain>
    </source>
</reference>
<dbReference type="InterPro" id="IPR050464">
    <property type="entry name" value="Zeta_carotene_desat/Oxidored"/>
</dbReference>
<comment type="subcellular location">
    <subcellularLocation>
        <location evidence="12">Cytoplasm</location>
    </subcellularLocation>
</comment>
<dbReference type="EMBL" id="CP045032">
    <property type="protein sequence ID" value="QFQ02462.1"/>
    <property type="molecule type" value="Genomic_DNA"/>
</dbReference>
<keyword evidence="9 12" id="KW-0274">FAD</keyword>
<protein>
    <recommendedName>
        <fullName evidence="7 12">Coproporphyrinogen III oxidase</fullName>
        <ecNumber evidence="6 12">1.3.3.15</ecNumber>
    </recommendedName>
</protein>
<evidence type="ECO:0000313" key="14">
    <source>
        <dbReference type="EMBL" id="QFQ02462.1"/>
    </source>
</evidence>
<evidence type="ECO:0000256" key="2">
    <source>
        <dbReference type="ARBA" id="ARBA00001974"/>
    </source>
</evidence>
<gene>
    <name evidence="14" type="primary">hemY</name>
    <name evidence="14" type="ORF">CUROG_05495</name>
</gene>
<accession>A0A5J6Z8F4</accession>
<dbReference type="UniPathway" id="UPA00252"/>
<dbReference type="GO" id="GO:0006783">
    <property type="term" value="P:heme biosynthetic process"/>
    <property type="evidence" value="ECO:0007669"/>
    <property type="project" value="UniProtKB-UniRule"/>
</dbReference>
<keyword evidence="11 12" id="KW-0350">Heme biosynthesis</keyword>
<dbReference type="InterPro" id="IPR004572">
    <property type="entry name" value="Protoporphyrinogen_oxidase"/>
</dbReference>
<dbReference type="OrthoDB" id="4496419at2"/>